<feature type="domain" description="WRKY" evidence="8">
    <location>
        <begin position="236"/>
        <end position="302"/>
    </location>
</feature>
<dbReference type="FunFam" id="2.20.25.80:FF:000002">
    <property type="entry name" value="probable WRKY transcription factor 31"/>
    <property type="match status" value="1"/>
</dbReference>
<dbReference type="SMART" id="SM00774">
    <property type="entry name" value="WRKY"/>
    <property type="match status" value="1"/>
</dbReference>
<feature type="compositionally biased region" description="Basic and acidic residues" evidence="7">
    <location>
        <begin position="1"/>
        <end position="23"/>
    </location>
</feature>
<keyword evidence="5" id="KW-0539">Nucleus</keyword>
<keyword evidence="4" id="KW-0804">Transcription</keyword>
<evidence type="ECO:0000256" key="5">
    <source>
        <dbReference type="ARBA" id="ARBA00023242"/>
    </source>
</evidence>
<evidence type="ECO:0000259" key="8">
    <source>
        <dbReference type="PROSITE" id="PS50811"/>
    </source>
</evidence>
<gene>
    <name evidence="9" type="ORF">IFM89_034960</name>
</gene>
<feature type="compositionally biased region" description="Polar residues" evidence="7">
    <location>
        <begin position="49"/>
        <end position="60"/>
    </location>
</feature>
<evidence type="ECO:0000256" key="6">
    <source>
        <dbReference type="SAM" id="Coils"/>
    </source>
</evidence>
<dbReference type="EMBL" id="JADFTS010000001">
    <property type="protein sequence ID" value="KAF9626547.1"/>
    <property type="molecule type" value="Genomic_DNA"/>
</dbReference>
<dbReference type="OrthoDB" id="1912868at2759"/>
<evidence type="ECO:0000256" key="2">
    <source>
        <dbReference type="ARBA" id="ARBA00023015"/>
    </source>
</evidence>
<accession>A0A835J1H5</accession>
<evidence type="ECO:0000256" key="7">
    <source>
        <dbReference type="SAM" id="MobiDB-lite"/>
    </source>
</evidence>
<evidence type="ECO:0000313" key="9">
    <source>
        <dbReference type="EMBL" id="KAF9626547.1"/>
    </source>
</evidence>
<comment type="caution">
    <text evidence="9">The sequence shown here is derived from an EMBL/GenBank/DDBJ whole genome shotgun (WGS) entry which is preliminary data.</text>
</comment>
<evidence type="ECO:0000256" key="4">
    <source>
        <dbReference type="ARBA" id="ARBA00023163"/>
    </source>
</evidence>
<proteinExistence type="predicted"/>
<sequence length="485" mass="53564">MEETFRRSSMEGLMVKEETRVESDGEDVGTNNTGKVSGNKRKAHDDDSTWNPPSSDQKNLGTIKQLESAKTKMGEVREENERLKTLLSHILKQYQSLQKDFSNTVQQNQDKKSTLTITSTDQDQIQEAHEFFSLSLGRSSSAFKIEEKYSNIGKLKKNDDLQEGLALGLDCKFEVPNSYQTSKNTSLENRSIVPKEVEIREQWPLSKIIKTMRSEGDEVPEQTHPKKARVSVRARCDAPTMNDGCQWRKYGQKISKGNPCPRAYFRCTVGPTCPVRKQVQRCSEDMSILITTYEGTHNHPLPMSATAMASSTSAAACMLLSGSTSSHPLGTSTTNTCANLHSLNLSFPDNYKSRQIYLPNSSFSSHPTITLDLTAPSSSSSLYTPYQINRFPPTSLNFSSLESSTTPASWSNGYSECGTQSYYKNPMVGGKNKEYIPYMAENNPSPPQQPLSTETIAAATKAITSDPSFRTALEAAISSVVGSGV</sequence>
<dbReference type="InterPro" id="IPR003657">
    <property type="entry name" value="WRKY_dom"/>
</dbReference>
<dbReference type="GO" id="GO:0005634">
    <property type="term" value="C:nucleus"/>
    <property type="evidence" value="ECO:0007669"/>
    <property type="project" value="UniProtKB-SubCell"/>
</dbReference>
<dbReference type="Proteomes" id="UP000631114">
    <property type="component" value="Unassembled WGS sequence"/>
</dbReference>
<reference evidence="9 10" key="1">
    <citation type="submission" date="2020-10" db="EMBL/GenBank/DDBJ databases">
        <title>The Coptis chinensis genome and diversification of protoberbering-type alkaloids.</title>
        <authorList>
            <person name="Wang B."/>
            <person name="Shu S."/>
            <person name="Song C."/>
            <person name="Liu Y."/>
        </authorList>
    </citation>
    <scope>NUCLEOTIDE SEQUENCE [LARGE SCALE GENOMIC DNA]</scope>
    <source>
        <strain evidence="9">HL-2020</strain>
        <tissue evidence="9">Leaf</tissue>
    </source>
</reference>
<dbReference type="GO" id="GO:0003700">
    <property type="term" value="F:DNA-binding transcription factor activity"/>
    <property type="evidence" value="ECO:0007669"/>
    <property type="project" value="InterPro"/>
</dbReference>
<dbReference type="SMR" id="A0A835J1H5"/>
<dbReference type="Gene3D" id="2.20.25.80">
    <property type="entry name" value="WRKY domain"/>
    <property type="match status" value="1"/>
</dbReference>
<evidence type="ECO:0000256" key="1">
    <source>
        <dbReference type="ARBA" id="ARBA00004123"/>
    </source>
</evidence>
<dbReference type="Pfam" id="PF03106">
    <property type="entry name" value="WRKY"/>
    <property type="match status" value="1"/>
</dbReference>
<keyword evidence="3" id="KW-0238">DNA-binding</keyword>
<dbReference type="PROSITE" id="PS50811">
    <property type="entry name" value="WRKY"/>
    <property type="match status" value="1"/>
</dbReference>
<evidence type="ECO:0000313" key="10">
    <source>
        <dbReference type="Proteomes" id="UP000631114"/>
    </source>
</evidence>
<organism evidence="9 10">
    <name type="scientific">Coptis chinensis</name>
    <dbReference type="NCBI Taxonomy" id="261450"/>
    <lineage>
        <taxon>Eukaryota</taxon>
        <taxon>Viridiplantae</taxon>
        <taxon>Streptophyta</taxon>
        <taxon>Embryophyta</taxon>
        <taxon>Tracheophyta</taxon>
        <taxon>Spermatophyta</taxon>
        <taxon>Magnoliopsida</taxon>
        <taxon>Ranunculales</taxon>
        <taxon>Ranunculaceae</taxon>
        <taxon>Coptidoideae</taxon>
        <taxon>Coptis</taxon>
    </lineage>
</organism>
<keyword evidence="6" id="KW-0175">Coiled coil</keyword>
<dbReference type="GO" id="GO:0043565">
    <property type="term" value="F:sequence-specific DNA binding"/>
    <property type="evidence" value="ECO:0007669"/>
    <property type="project" value="InterPro"/>
</dbReference>
<dbReference type="InterPro" id="IPR044810">
    <property type="entry name" value="WRKY_plant"/>
</dbReference>
<dbReference type="SUPFAM" id="SSF118290">
    <property type="entry name" value="WRKY DNA-binding domain"/>
    <property type="match status" value="1"/>
</dbReference>
<keyword evidence="10" id="KW-1185">Reference proteome</keyword>
<keyword evidence="2" id="KW-0805">Transcription regulation</keyword>
<protein>
    <recommendedName>
        <fullName evidence="8">WRKY domain-containing protein</fullName>
    </recommendedName>
</protein>
<feature type="coiled-coil region" evidence="6">
    <location>
        <begin position="66"/>
        <end position="100"/>
    </location>
</feature>
<feature type="region of interest" description="Disordered" evidence="7">
    <location>
        <begin position="1"/>
        <end position="60"/>
    </location>
</feature>
<name>A0A835J1H5_9MAGN</name>
<dbReference type="PANTHER" id="PTHR31429:SF97">
    <property type="entry name" value="WRKY TRANSCRIPTION FACTOR 36-RELATED"/>
    <property type="match status" value="1"/>
</dbReference>
<comment type="subcellular location">
    <subcellularLocation>
        <location evidence="1">Nucleus</location>
    </subcellularLocation>
</comment>
<dbReference type="AlphaFoldDB" id="A0A835J1H5"/>
<dbReference type="PANTHER" id="PTHR31429">
    <property type="entry name" value="WRKY TRANSCRIPTION FACTOR 36-RELATED"/>
    <property type="match status" value="1"/>
</dbReference>
<dbReference type="InterPro" id="IPR036576">
    <property type="entry name" value="WRKY_dom_sf"/>
</dbReference>
<evidence type="ECO:0000256" key="3">
    <source>
        <dbReference type="ARBA" id="ARBA00023125"/>
    </source>
</evidence>